<evidence type="ECO:0000313" key="1">
    <source>
        <dbReference type="EMBL" id="OKH91466.1"/>
    </source>
</evidence>
<sequence length="137" mass="15451">MTTPESLTPEAVSAILRDPSSPLYPTQITVYCDECGTEFTADYMVTTDQTSSERLEAARAHMRTQGWQCDRTGDHCPQDKAAPNPQPADCARCQQPFDSTDTRFDGRAQHRDTQWCRRCTDNCHDTTDAFHICAICR</sequence>
<protein>
    <submittedName>
        <fullName evidence="1">Uncharacterized protein</fullName>
    </submittedName>
</protein>
<dbReference type="STRING" id="1048205.AB852_28310"/>
<name>A0A1Q4V0Y8_9ACTN</name>
<comment type="caution">
    <text evidence="1">The sequence shown here is derived from an EMBL/GenBank/DDBJ whole genome shotgun (WGS) entry which is preliminary data.</text>
</comment>
<accession>A0A1Q4V0Y8</accession>
<keyword evidence="2" id="KW-1185">Reference proteome</keyword>
<evidence type="ECO:0000313" key="2">
    <source>
        <dbReference type="Proteomes" id="UP000186455"/>
    </source>
</evidence>
<reference evidence="1 2" key="1">
    <citation type="submission" date="2015-06" db="EMBL/GenBank/DDBJ databases">
        <title>Cloning and characterization of the uncialamcin biosynthetic gene cluster.</title>
        <authorList>
            <person name="Yan X."/>
            <person name="Huang T."/>
            <person name="Ge H."/>
            <person name="Shen B."/>
        </authorList>
    </citation>
    <scope>NUCLEOTIDE SEQUENCE [LARGE SCALE GENOMIC DNA]</scope>
    <source>
        <strain evidence="1 2">DCA2648</strain>
    </source>
</reference>
<dbReference type="Proteomes" id="UP000186455">
    <property type="component" value="Unassembled WGS sequence"/>
</dbReference>
<dbReference type="EMBL" id="LFBV01000009">
    <property type="protein sequence ID" value="OKH91466.1"/>
    <property type="molecule type" value="Genomic_DNA"/>
</dbReference>
<dbReference type="AlphaFoldDB" id="A0A1Q4V0Y8"/>
<proteinExistence type="predicted"/>
<gene>
    <name evidence="1" type="ORF">AB852_28310</name>
</gene>
<organism evidence="1 2">
    <name type="scientific">Streptomyces uncialis</name>
    <dbReference type="NCBI Taxonomy" id="1048205"/>
    <lineage>
        <taxon>Bacteria</taxon>
        <taxon>Bacillati</taxon>
        <taxon>Actinomycetota</taxon>
        <taxon>Actinomycetes</taxon>
        <taxon>Kitasatosporales</taxon>
        <taxon>Streptomycetaceae</taxon>
        <taxon>Streptomyces</taxon>
    </lineage>
</organism>
<dbReference type="RefSeq" id="WP_073793151.1">
    <property type="nucleotide sequence ID" value="NZ_LFBV01000009.1"/>
</dbReference>